<organism evidence="2 3">
    <name type="scientific">Wenjunlia tyrosinilytica</name>
    <dbReference type="NCBI Taxonomy" id="1544741"/>
    <lineage>
        <taxon>Bacteria</taxon>
        <taxon>Bacillati</taxon>
        <taxon>Actinomycetota</taxon>
        <taxon>Actinomycetes</taxon>
        <taxon>Kitasatosporales</taxon>
        <taxon>Streptomycetaceae</taxon>
        <taxon>Wenjunlia</taxon>
    </lineage>
</organism>
<reference evidence="2" key="1">
    <citation type="journal article" date="2014" name="Int. J. Syst. Evol. Microbiol.">
        <title>Complete genome sequence of Corynebacterium casei LMG S-19264T (=DSM 44701T), isolated from a smear-ripened cheese.</title>
        <authorList>
            <consortium name="US DOE Joint Genome Institute (JGI-PGF)"/>
            <person name="Walter F."/>
            <person name="Albersmeier A."/>
            <person name="Kalinowski J."/>
            <person name="Ruckert C."/>
        </authorList>
    </citation>
    <scope>NUCLEOTIDE SEQUENCE</scope>
    <source>
        <strain evidence="2">CGMCC 4.7201</strain>
    </source>
</reference>
<comment type="caution">
    <text evidence="2">The sequence shown here is derived from an EMBL/GenBank/DDBJ whole genome shotgun (WGS) entry which is preliminary data.</text>
</comment>
<sequence length="97" mass="9976">MSAVRMGAVRMSDETAGPRAGTGMEVDVDTRLEVLFDPRSVAVVGACADPAKWGYWPAQGAPGEAVPESTRGVSEAGTGRAVVKSGLLRRCLLSATG</sequence>
<name>A0A917ZUP0_9ACTN</name>
<keyword evidence="3" id="KW-1185">Reference proteome</keyword>
<evidence type="ECO:0000256" key="1">
    <source>
        <dbReference type="SAM" id="MobiDB-lite"/>
    </source>
</evidence>
<evidence type="ECO:0000313" key="2">
    <source>
        <dbReference type="EMBL" id="GGO94844.1"/>
    </source>
</evidence>
<accession>A0A917ZUP0</accession>
<reference evidence="2" key="2">
    <citation type="submission" date="2020-09" db="EMBL/GenBank/DDBJ databases">
        <authorList>
            <person name="Sun Q."/>
            <person name="Zhou Y."/>
        </authorList>
    </citation>
    <scope>NUCLEOTIDE SEQUENCE</scope>
    <source>
        <strain evidence="2">CGMCC 4.7201</strain>
    </source>
</reference>
<gene>
    <name evidence="2" type="ORF">GCM10012280_50660</name>
</gene>
<feature type="region of interest" description="Disordered" evidence="1">
    <location>
        <begin position="1"/>
        <end position="24"/>
    </location>
</feature>
<dbReference type="Proteomes" id="UP000641932">
    <property type="component" value="Unassembled WGS sequence"/>
</dbReference>
<dbReference type="AlphaFoldDB" id="A0A917ZUP0"/>
<evidence type="ECO:0000313" key="3">
    <source>
        <dbReference type="Proteomes" id="UP000641932"/>
    </source>
</evidence>
<dbReference type="RefSeq" id="WP_189134096.1">
    <property type="nucleotide sequence ID" value="NZ_BMMS01000024.1"/>
</dbReference>
<dbReference type="EMBL" id="BMMS01000024">
    <property type="protein sequence ID" value="GGO94844.1"/>
    <property type="molecule type" value="Genomic_DNA"/>
</dbReference>
<protein>
    <submittedName>
        <fullName evidence="2">Uncharacterized protein</fullName>
    </submittedName>
</protein>
<proteinExistence type="predicted"/>